<gene>
    <name evidence="4" type="ORF">TL16_g06729</name>
</gene>
<dbReference type="Proteomes" id="UP001162640">
    <property type="component" value="Unassembled WGS sequence"/>
</dbReference>
<feature type="compositionally biased region" description="Low complexity" evidence="1">
    <location>
        <begin position="1"/>
        <end position="19"/>
    </location>
</feature>
<evidence type="ECO:0000313" key="4">
    <source>
        <dbReference type="EMBL" id="GMH75341.1"/>
    </source>
</evidence>
<dbReference type="PANTHER" id="PTHR19308">
    <property type="entry name" value="PHOSPHATIDYLCHOLINE TRANSFER PROTEIN"/>
    <property type="match status" value="1"/>
</dbReference>
<organism evidence="4 5">
    <name type="scientific">Triparma laevis f. inornata</name>
    <dbReference type="NCBI Taxonomy" id="1714386"/>
    <lineage>
        <taxon>Eukaryota</taxon>
        <taxon>Sar</taxon>
        <taxon>Stramenopiles</taxon>
        <taxon>Ochrophyta</taxon>
        <taxon>Bolidophyceae</taxon>
        <taxon>Parmales</taxon>
        <taxon>Triparmaceae</taxon>
        <taxon>Triparma</taxon>
    </lineage>
</organism>
<feature type="region of interest" description="Disordered" evidence="1">
    <location>
        <begin position="1"/>
        <end position="27"/>
    </location>
</feature>
<keyword evidence="2" id="KW-0472">Membrane</keyword>
<dbReference type="InterPro" id="IPR023393">
    <property type="entry name" value="START-like_dom_sf"/>
</dbReference>
<evidence type="ECO:0000256" key="1">
    <source>
        <dbReference type="SAM" id="MobiDB-lite"/>
    </source>
</evidence>
<proteinExistence type="predicted"/>
<dbReference type="Gene3D" id="3.30.530.20">
    <property type="match status" value="3"/>
</dbReference>
<dbReference type="GO" id="GO:0005737">
    <property type="term" value="C:cytoplasm"/>
    <property type="evidence" value="ECO:0007669"/>
    <property type="project" value="UniProtKB-ARBA"/>
</dbReference>
<feature type="domain" description="START" evidence="3">
    <location>
        <begin position="802"/>
        <end position="992"/>
    </location>
</feature>
<accession>A0A9W7AQ16</accession>
<dbReference type="Pfam" id="PF01852">
    <property type="entry name" value="START"/>
    <property type="match status" value="1"/>
</dbReference>
<dbReference type="InterPro" id="IPR002913">
    <property type="entry name" value="START_lipid-bd_dom"/>
</dbReference>
<name>A0A9W7AQ16_9STRA</name>
<keyword evidence="2" id="KW-1133">Transmembrane helix</keyword>
<evidence type="ECO:0000259" key="3">
    <source>
        <dbReference type="Pfam" id="PF01852"/>
    </source>
</evidence>
<feature type="transmembrane region" description="Helical" evidence="2">
    <location>
        <begin position="1458"/>
        <end position="1477"/>
    </location>
</feature>
<evidence type="ECO:0000313" key="5">
    <source>
        <dbReference type="Proteomes" id="UP001162640"/>
    </source>
</evidence>
<dbReference type="PANTHER" id="PTHR19308:SF14">
    <property type="entry name" value="START DOMAIN-CONTAINING PROTEIN"/>
    <property type="match status" value="1"/>
</dbReference>
<keyword evidence="2" id="KW-0812">Transmembrane</keyword>
<reference evidence="5" key="1">
    <citation type="journal article" date="2023" name="Commun. Biol.">
        <title>Genome analysis of Parmales, the sister group of diatoms, reveals the evolutionary specialization of diatoms from phago-mixotrophs to photoautotrophs.</title>
        <authorList>
            <person name="Ban H."/>
            <person name="Sato S."/>
            <person name="Yoshikawa S."/>
            <person name="Yamada K."/>
            <person name="Nakamura Y."/>
            <person name="Ichinomiya M."/>
            <person name="Sato N."/>
            <person name="Blanc-Mathieu R."/>
            <person name="Endo H."/>
            <person name="Kuwata A."/>
            <person name="Ogata H."/>
        </authorList>
    </citation>
    <scope>NUCLEOTIDE SEQUENCE [LARGE SCALE GENOMIC DNA]</scope>
</reference>
<dbReference type="GO" id="GO:0008289">
    <property type="term" value="F:lipid binding"/>
    <property type="evidence" value="ECO:0007669"/>
    <property type="project" value="InterPro"/>
</dbReference>
<comment type="caution">
    <text evidence="4">The sequence shown here is derived from an EMBL/GenBank/DDBJ whole genome shotgun (WGS) entry which is preliminary data.</text>
</comment>
<dbReference type="SUPFAM" id="SSF55961">
    <property type="entry name" value="Bet v1-like"/>
    <property type="match status" value="3"/>
</dbReference>
<dbReference type="InterPro" id="IPR051213">
    <property type="entry name" value="START_lipid_transfer"/>
</dbReference>
<sequence length="1611" mass="181645">MSDSSTTTPSGSTTGSPTSFNESVSGLSKSQLLELLTAERTDRKKEKTSLEEQLYALQEHLPSKQAEEVTLSKTTQIPLHEEIDQVYKALTSNFALNTSSSNTLRTELISSTKTSKIVHYSFLIDQSKFCSLILRLNVIKKIDTEIFIEIESCSENNMSRLPTLLWPTSKQYRLILSRSNITLKKIPLLQTEFTFKAEIDLGEVIADSGEAKKTVLSSSKGLSALSASGTSIIDNSGMSKTKVVKLGNRQATLKGLGSNSVKFVGLGLESVNANDLFCKVTSLFYERFKKEEVIDARAEEDFIKNIDNAVGLTEEENTLINESLNKAQELRKVAKRIQGTIGDPVEKFLHRSEQGGAGWGITVVKMDLSAEELFAKLWLCDSYLKKAESSNLALREIWFNLNGTRSLQYSRSVNLPGGFQDRYLELWMTWSVFTDEDGRRTFVLANAPIEDYGGMRHSVPGTEKLQRAISRGVLIAKELTDNTCEFTRCQQVDLKIKVLPVKVLDFVVKSHLGWANQLREEFRRNGRKVDRERVDHLAKIMREKRGHELQRDQTDTFGRCLELLEDRGEAGWKVLDVAADFPDVLMRIKYFPPKNGERSVATGQCSGVAHCSAEEVAAWVMDYCSNERMRINHEDGDVARLVLGGKGTSNESYVATVKSMPFFLDNREFVVRIIWKAEETRILVAVESVDDKVDYGGLSKSTTRGFTRAVWEVYDLPERGGARQCHITLSQKMDAGGSIPTWLVDKKAPVALSAVQEAIDEFRQDEFLDAADIGELATLMKERWEDEVYSEEENAFIQRNLEKFDGALATSSRWKQLHSPNSFINMEMLHEEGQTVAICRATAIFDTTIEDCAASEFRRMTRDRKKLHIEEGGLERSVVNLNNHCDIYQTVYDLSIPTFAPREWVSKCAWKKMSESKLVTAYVDHIDEEAYPVGAGKNYVRASTKALYIYERLPDFMGVPQTKVTYYQQIELRGFIPKFLMNSKMTTTLGFLTQLRKIFDKSEEIDALDREELVQRIKRKGVVRDALAAEVTSQFEEVRSGEERSEELGIQYFWLLFSRADCFSMYVEDVKGWERPSRSYGLADSKVYVETLRGHAWGKTVVKVRAEVEDVAAFFWDYCSRANMEVSGDVERTFKERENCEEGAFRMLVKRQQRLQATAGAQHRDRIFNSEMSLNRIDNDTIIILLKDLPMAAPLQGEGRQSVLASQGSVVDDKAALSSKESVVMRLSRVRNNISKIEYASELEFGAGFNAGVTGNMMERRLEEIADMSIYFQRLVPLEDYEPMDGSALGQDLLWKVGLAKWRRIERLEEVVLRSKALKGVIKELPWAKEMMVCVLRGSINMNRVVGTKLDCVSDKEAAQIGRNLIPALMTEQLAESGIDLWKIQNRAVKELMEKYAWFEPMAVVVGKGIVKTAAWGMIWRVTVGAMLSISDLGTDIVILKQFWEGGKALKTFRDLSLGSLVMSIGLQITIFIPIQYRKMGWRRMLKEIAIVLSGLKPARDAYKVANGAEQEKGSKFDAIMEMTVGKFLEIFAESIPSMLIQLSAIFRTLETDSAVVSRTTVVSLLVSALTTGFVSATLTYDLDTNPKSRAQKPGFYGSVRLHCMYALAPP</sequence>
<protein>
    <recommendedName>
        <fullName evidence="3">START domain-containing protein</fullName>
    </recommendedName>
</protein>
<feature type="transmembrane region" description="Helical" evidence="2">
    <location>
        <begin position="1562"/>
        <end position="1583"/>
    </location>
</feature>
<dbReference type="EMBL" id="BLQM01000206">
    <property type="protein sequence ID" value="GMH75341.1"/>
    <property type="molecule type" value="Genomic_DNA"/>
</dbReference>
<evidence type="ECO:0000256" key="2">
    <source>
        <dbReference type="SAM" id="Phobius"/>
    </source>
</evidence>